<keyword evidence="1" id="KW-1185">Reference proteome</keyword>
<protein>
    <submittedName>
        <fullName evidence="2">3-keto-5-aminohexanoate cleavage protein</fullName>
    </submittedName>
</protein>
<proteinExistence type="predicted"/>
<dbReference type="AlphaFoldDB" id="A0A0M3INC9"/>
<organism evidence="1 2">
    <name type="scientific">Ascaris lumbricoides</name>
    <name type="common">Giant roundworm</name>
    <dbReference type="NCBI Taxonomy" id="6252"/>
    <lineage>
        <taxon>Eukaryota</taxon>
        <taxon>Metazoa</taxon>
        <taxon>Ecdysozoa</taxon>
        <taxon>Nematoda</taxon>
        <taxon>Chromadorea</taxon>
        <taxon>Rhabditida</taxon>
        <taxon>Spirurina</taxon>
        <taxon>Ascaridomorpha</taxon>
        <taxon>Ascaridoidea</taxon>
        <taxon>Ascarididae</taxon>
        <taxon>Ascaris</taxon>
    </lineage>
</organism>
<dbReference type="WBParaSite" id="ALUE_0002025701-mRNA-1">
    <property type="protein sequence ID" value="ALUE_0002025701-mRNA-1"/>
    <property type="gene ID" value="ALUE_0002025701"/>
</dbReference>
<dbReference type="Proteomes" id="UP000036681">
    <property type="component" value="Unplaced"/>
</dbReference>
<evidence type="ECO:0000313" key="2">
    <source>
        <dbReference type="WBParaSite" id="ALUE_0002025701-mRNA-1"/>
    </source>
</evidence>
<name>A0A0M3INC9_ASCLU</name>
<sequence length="29" mass="3276">MKRTPTPRILVTTPSLRDKEIPLSDIPLS</sequence>
<reference evidence="2" key="1">
    <citation type="submission" date="2017-02" db="UniProtKB">
        <authorList>
            <consortium name="WormBaseParasite"/>
        </authorList>
    </citation>
    <scope>IDENTIFICATION</scope>
</reference>
<accession>A0A0M3INC9</accession>
<evidence type="ECO:0000313" key="1">
    <source>
        <dbReference type="Proteomes" id="UP000036681"/>
    </source>
</evidence>